<keyword evidence="5" id="KW-1185">Reference proteome</keyword>
<feature type="compositionally biased region" description="Polar residues" evidence="1">
    <location>
        <begin position="191"/>
        <end position="200"/>
    </location>
</feature>
<dbReference type="InterPro" id="IPR027417">
    <property type="entry name" value="P-loop_NTPase"/>
</dbReference>
<reference evidence="4" key="3">
    <citation type="submission" date="2025-09" db="UniProtKB">
        <authorList>
            <consortium name="Ensembl"/>
        </authorList>
    </citation>
    <scope>IDENTIFICATION</scope>
</reference>
<feature type="compositionally biased region" description="Basic and acidic residues" evidence="1">
    <location>
        <begin position="274"/>
        <end position="285"/>
    </location>
</feature>
<evidence type="ECO:0000313" key="4">
    <source>
        <dbReference type="Ensembl" id="ENSECRP00000024038.1"/>
    </source>
</evidence>
<dbReference type="GO" id="GO:0061860">
    <property type="term" value="F:DNA clamp unloader activity"/>
    <property type="evidence" value="ECO:0007669"/>
    <property type="project" value="TreeGrafter"/>
</dbReference>
<dbReference type="GO" id="GO:0016887">
    <property type="term" value="F:ATP hydrolysis activity"/>
    <property type="evidence" value="ECO:0007669"/>
    <property type="project" value="InterPro"/>
</dbReference>
<dbReference type="GO" id="GO:0005524">
    <property type="term" value="F:ATP binding"/>
    <property type="evidence" value="ECO:0007669"/>
    <property type="project" value="InterPro"/>
</dbReference>
<evidence type="ECO:0000313" key="5">
    <source>
        <dbReference type="Proteomes" id="UP000694620"/>
    </source>
</evidence>
<reference evidence="4" key="2">
    <citation type="submission" date="2025-08" db="UniProtKB">
        <authorList>
            <consortium name="Ensembl"/>
        </authorList>
    </citation>
    <scope>IDENTIFICATION</scope>
</reference>
<dbReference type="GO" id="GO:0005634">
    <property type="term" value="C:nucleus"/>
    <property type="evidence" value="ECO:0007669"/>
    <property type="project" value="TreeGrafter"/>
</dbReference>
<evidence type="ECO:0000259" key="3">
    <source>
        <dbReference type="Pfam" id="PF00004"/>
    </source>
</evidence>
<feature type="transmembrane region" description="Helical" evidence="2">
    <location>
        <begin position="594"/>
        <end position="617"/>
    </location>
</feature>
<reference evidence="4" key="1">
    <citation type="submission" date="2021-06" db="EMBL/GenBank/DDBJ databases">
        <authorList>
            <consortium name="Wellcome Sanger Institute Data Sharing"/>
        </authorList>
    </citation>
    <scope>NUCLEOTIDE SEQUENCE [LARGE SCALE GENOMIC DNA]</scope>
</reference>
<feature type="region of interest" description="Disordered" evidence="1">
    <location>
        <begin position="263"/>
        <end position="296"/>
    </location>
</feature>
<dbReference type="GO" id="GO:0003677">
    <property type="term" value="F:DNA binding"/>
    <property type="evidence" value="ECO:0007669"/>
    <property type="project" value="TreeGrafter"/>
</dbReference>
<name>A0A8C4SZS9_ERPCA</name>
<feature type="compositionally biased region" description="Basic and acidic residues" evidence="1">
    <location>
        <begin position="202"/>
        <end position="214"/>
    </location>
</feature>
<dbReference type="InterPro" id="IPR003959">
    <property type="entry name" value="ATPase_AAA_core"/>
</dbReference>
<feature type="compositionally biased region" description="Basic residues" evidence="1">
    <location>
        <begin position="180"/>
        <end position="190"/>
    </location>
</feature>
<feature type="region of interest" description="Disordered" evidence="1">
    <location>
        <begin position="169"/>
        <end position="226"/>
    </location>
</feature>
<accession>A0A8C4SZS9</accession>
<dbReference type="Ensembl" id="ENSECRT00000024568.1">
    <property type="protein sequence ID" value="ENSECRP00000024038.1"/>
    <property type="gene ID" value="ENSECRG00000016282.1"/>
</dbReference>
<keyword evidence="2" id="KW-0472">Membrane</keyword>
<dbReference type="AlphaFoldDB" id="A0A8C4SZS9"/>
<proteinExistence type="predicted"/>
<dbReference type="PANTHER" id="PTHR23389">
    <property type="entry name" value="CHROMOSOME TRANSMISSION FIDELITY FACTOR 18"/>
    <property type="match status" value="1"/>
</dbReference>
<protein>
    <recommendedName>
        <fullName evidence="3">ATPase AAA-type core domain-containing protein</fullName>
    </recommendedName>
</protein>
<dbReference type="GeneTree" id="ENSGT00940000153469"/>
<keyword evidence="2" id="KW-0812">Transmembrane</keyword>
<sequence length="856" mass="97007">MVSIVGMATLVEDFDTQDCKKRKKEGDHAPVKTITNYFMPLAKVEKAFSPPKSNNIMDYFKKTSPANNKHVVQEKVKENQEKRDVTVKDDRIPVRGVRSLRRGRNVTKKENFSKQIDSIEENTDEVSDVNNDSRDNGLTVGSSILGSETAALLAEICANSYDLQEDKNLNEQPKTALKSKTMKKTKKMQRKPQQLETSSKVLIKEPLENKDSNESSRVTLLPPHNECRKSMCNSSLDVNVDETSCLNDSIVTISFEDFLESQKEVDNLSSPDRSLVKSSDDKDGQKSSPSQVSPRTLTIQAQVHSLAARSTGAKAQKKIASIFMKKRDVEADPVEVLQVDPLITKTAEQVSKRKSNVVVDEEALELSVIETSTSCLSKPKCTPAEKKQFMNVFKQPPLDVAKNKQKKVQRNPKVPIEKVPKELEVTENTTEETAVRNVLDSDVSGSSGNWTDAKKNTLKAKQLVEKAKAMQQSKCKTTQDKDVCLRRSSRARQQSKVTPDEVYQNTQDICFRVCFTEMEFCRSSLISAVMTFLDESENSQDDEQFRAKREFLKSGLPDSFKKHIAKKAASELAFSQAAVSFRAVVHILQKQEGMFSFILLYLCCIGMTYCVCFYFFALKVSGWRVDLSEEMRQQLLEDIRLANPSFPVQKFFNWFLKRRTEHVYFLLYLVSHCWGFEKTRSFWLFLKADASKEDVLWTEKYQPQQSSEIVGNCGAIKKLYSWLKEWKLRTDCEESKNQTESKLKDKNDFKEDDSEEENDDFLCNTMLVTGPSGVGKTAAVYACAHELGFKVFEVNASSQRSGRQVLSQLKEATQSHQVDIQGVNTHKPAYFSNPSRSFSGSSTSPRKLLKFFRTLG</sequence>
<dbReference type="Proteomes" id="UP000694620">
    <property type="component" value="Chromosome 14"/>
</dbReference>
<dbReference type="SUPFAM" id="SSF52540">
    <property type="entry name" value="P-loop containing nucleoside triphosphate hydrolases"/>
    <property type="match status" value="1"/>
</dbReference>
<feature type="domain" description="ATPase AAA-type core" evidence="3">
    <location>
        <begin position="766"/>
        <end position="811"/>
    </location>
</feature>
<organism evidence="4 5">
    <name type="scientific">Erpetoichthys calabaricus</name>
    <name type="common">Rope fish</name>
    <name type="synonym">Calamoichthys calabaricus</name>
    <dbReference type="NCBI Taxonomy" id="27687"/>
    <lineage>
        <taxon>Eukaryota</taxon>
        <taxon>Metazoa</taxon>
        <taxon>Chordata</taxon>
        <taxon>Craniata</taxon>
        <taxon>Vertebrata</taxon>
        <taxon>Euteleostomi</taxon>
        <taxon>Actinopterygii</taxon>
        <taxon>Polypteriformes</taxon>
        <taxon>Polypteridae</taxon>
        <taxon>Erpetoichthys</taxon>
    </lineage>
</organism>
<dbReference type="Gene3D" id="3.40.50.300">
    <property type="entry name" value="P-loop containing nucleotide triphosphate hydrolases"/>
    <property type="match status" value="1"/>
</dbReference>
<evidence type="ECO:0000256" key="2">
    <source>
        <dbReference type="SAM" id="Phobius"/>
    </source>
</evidence>
<dbReference type="Pfam" id="PF00004">
    <property type="entry name" value="AAA"/>
    <property type="match status" value="1"/>
</dbReference>
<dbReference type="PANTHER" id="PTHR23389:SF21">
    <property type="entry name" value="ATPASE FAMILY AAA DOMAIN-CONTAINING PROTEIN 5"/>
    <property type="match status" value="1"/>
</dbReference>
<evidence type="ECO:0000256" key="1">
    <source>
        <dbReference type="SAM" id="MobiDB-lite"/>
    </source>
</evidence>
<keyword evidence="2" id="KW-1133">Transmembrane helix</keyword>